<dbReference type="PANTHER" id="PTHR30027:SF3">
    <property type="entry name" value="16S RRNA (URACIL(1498)-N(3))-METHYLTRANSFERASE"/>
    <property type="match status" value="1"/>
</dbReference>
<keyword evidence="5" id="KW-0698">rRNA processing</keyword>
<keyword evidence="6" id="KW-0489">Methyltransferase</keyword>
<dbReference type="AlphaFoldDB" id="A0AAV6K7D5"/>
<dbReference type="SUPFAM" id="SSF52402">
    <property type="entry name" value="Adenine nucleotide alpha hydrolases-like"/>
    <property type="match status" value="1"/>
</dbReference>
<evidence type="ECO:0000256" key="6">
    <source>
        <dbReference type="ARBA" id="ARBA00022603"/>
    </source>
</evidence>
<keyword evidence="13" id="KW-1185">Reference proteome</keyword>
<evidence type="ECO:0000256" key="2">
    <source>
        <dbReference type="ARBA" id="ARBA00005528"/>
    </source>
</evidence>
<evidence type="ECO:0000256" key="8">
    <source>
        <dbReference type="ARBA" id="ARBA00022691"/>
    </source>
</evidence>
<dbReference type="Proteomes" id="UP000823749">
    <property type="component" value="Chromosome 5"/>
</dbReference>
<evidence type="ECO:0000256" key="3">
    <source>
        <dbReference type="ARBA" id="ARBA00012328"/>
    </source>
</evidence>
<dbReference type="Gene3D" id="3.40.1280.10">
    <property type="match status" value="1"/>
</dbReference>
<reference evidence="12" key="1">
    <citation type="submission" date="2020-08" db="EMBL/GenBank/DDBJ databases">
        <title>Plant Genome Project.</title>
        <authorList>
            <person name="Zhang R.-G."/>
        </authorList>
    </citation>
    <scope>NUCLEOTIDE SEQUENCE</scope>
    <source>
        <strain evidence="12">WSP0</strain>
        <tissue evidence="12">Leaf</tissue>
    </source>
</reference>
<comment type="caution">
    <text evidence="12">The sequence shown here is derived from an EMBL/GenBank/DDBJ whole genome shotgun (WGS) entry which is preliminary data.</text>
</comment>
<evidence type="ECO:0000256" key="9">
    <source>
        <dbReference type="ARBA" id="ARBA00025699"/>
    </source>
</evidence>
<proteinExistence type="inferred from homology"/>
<keyword evidence="4" id="KW-0963">Cytoplasm</keyword>
<evidence type="ECO:0000313" key="13">
    <source>
        <dbReference type="Proteomes" id="UP000823749"/>
    </source>
</evidence>
<name>A0AAV6K7D5_9ERIC</name>
<sequence>MSYQFSLIAVRVRLGKVFSGVPLPDAQRQSTSSFLRDTLHHVVKVPPCHEGKRWESNGSSLRYSQASPKFLVYRLLDYKPFLDRVCGVVDGSAEPFRFLHVRTIVGRDLGFLIYKASSVFLDLYSDLLPTGGMHEWYLKKDLAVWLEGVYFWSFLHCSFEGVLRCWFVKHVTIGNTNVLMVWLCLLVTSNVFAASLGSARVYCVSAASEYVNCVQEQNKVVSMGILEKAKGICTTHGVNAETIAQLGDPKQAICDAVIKHNIDLVVLGLFVNSEGTAYIAVFLGTCSVVNHAHVMALRRRRMSCNSSWRRKLKEEEEEEGKEAEVEVDGMEELLEEELNYFKVITSQREDFFQRAKPYKGHPTILSGFQRQFELWFSKIQKPQDTGLDSRDHWKRVMQGHAGAIWCLLCFCNDAMMPRAVVEAAALGVNGQCLRRYVTRSNRLCSYVLRPDLCFSDKCLRSVITFEAERGYRNALCNNMRFKNFLFHRVSKLCSQSKHKIAEKLLVEADRSTKESFSDFAYVQSLTMAFYVHLIVIKESQVSVLMVYNGLQDLIESERAQKESVMNLKYGMGNFDVSLACKQFPSILFGCSPPIELYEDGLLSSEICKEFLSSSVGTKWVNPDSPSESWTSLYPCLPDVHPSFLREESANYLPLSSERLNLEAGSDTDVQLTVEESSTRAGLEIDEKAEESSTTAGLEIDEQAASVELILDKSISFIPRLTKRQFGQRLHEMTLNPPTKIGGLLPIAKPSFVAVAEATPVFTALSSSRKESSGSIIIGPEGDFTQKEVDMIIEAGATAIGLGTHRLRVETAAIALLATTLSQLRKFFSGVSLPEAQRQSMSSFLRDTLHQGKELLSCTIQLTETTAFTRFEP</sequence>
<keyword evidence="7" id="KW-0808">Transferase</keyword>
<dbReference type="InterPro" id="IPR029028">
    <property type="entry name" value="Alpha/beta_knot_MTases"/>
</dbReference>
<keyword evidence="8" id="KW-0949">S-adenosyl-L-methionine</keyword>
<feature type="domain" description="Ribosomal RNA small subunit methyltransferase E methyltransferase" evidence="11">
    <location>
        <begin position="728"/>
        <end position="818"/>
    </location>
</feature>
<evidence type="ECO:0000256" key="7">
    <source>
        <dbReference type="ARBA" id="ARBA00022679"/>
    </source>
</evidence>
<dbReference type="GO" id="GO:0005737">
    <property type="term" value="C:cytoplasm"/>
    <property type="evidence" value="ECO:0007669"/>
    <property type="project" value="UniProtKB-SubCell"/>
</dbReference>
<dbReference type="PANTHER" id="PTHR30027">
    <property type="entry name" value="RIBOSOMAL RNA SMALL SUBUNIT METHYLTRANSFERASE E"/>
    <property type="match status" value="1"/>
</dbReference>
<gene>
    <name evidence="12" type="ORF">RHGRI_013843</name>
</gene>
<evidence type="ECO:0000256" key="4">
    <source>
        <dbReference type="ARBA" id="ARBA00022490"/>
    </source>
</evidence>
<dbReference type="InterPro" id="IPR029026">
    <property type="entry name" value="tRNA_m1G_MTases_N"/>
</dbReference>
<protein>
    <recommendedName>
        <fullName evidence="3">16S rRNA (uracil(1498)-N(3))-methyltransferase</fullName>
        <ecNumber evidence="3">2.1.1.193</ecNumber>
    </recommendedName>
</protein>
<comment type="catalytic activity">
    <reaction evidence="10">
        <text>uridine(1498) in 16S rRNA + S-adenosyl-L-methionine = N(3)-methyluridine(1498) in 16S rRNA + S-adenosyl-L-homocysteine + H(+)</text>
        <dbReference type="Rhea" id="RHEA:42920"/>
        <dbReference type="Rhea" id="RHEA-COMP:10283"/>
        <dbReference type="Rhea" id="RHEA-COMP:10284"/>
        <dbReference type="ChEBI" id="CHEBI:15378"/>
        <dbReference type="ChEBI" id="CHEBI:57856"/>
        <dbReference type="ChEBI" id="CHEBI:59789"/>
        <dbReference type="ChEBI" id="CHEBI:65315"/>
        <dbReference type="ChEBI" id="CHEBI:74502"/>
        <dbReference type="EC" id="2.1.1.193"/>
    </reaction>
</comment>
<dbReference type="EMBL" id="JACTNZ010000005">
    <property type="protein sequence ID" value="KAG5548274.1"/>
    <property type="molecule type" value="Genomic_DNA"/>
</dbReference>
<dbReference type="GO" id="GO:0070475">
    <property type="term" value="P:rRNA base methylation"/>
    <property type="evidence" value="ECO:0007669"/>
    <property type="project" value="TreeGrafter"/>
</dbReference>
<dbReference type="CDD" id="cd00293">
    <property type="entry name" value="USP-like"/>
    <property type="match status" value="1"/>
</dbReference>
<dbReference type="Pfam" id="PF04452">
    <property type="entry name" value="Methyltrans_RNA"/>
    <property type="match status" value="1"/>
</dbReference>
<dbReference type="EC" id="2.1.1.193" evidence="3"/>
<evidence type="ECO:0000256" key="10">
    <source>
        <dbReference type="ARBA" id="ARBA00047944"/>
    </source>
</evidence>
<comment type="similarity">
    <text evidence="2">Belongs to the RNA methyltransferase RsmE family.</text>
</comment>
<organism evidence="12 13">
    <name type="scientific">Rhododendron griersonianum</name>
    <dbReference type="NCBI Taxonomy" id="479676"/>
    <lineage>
        <taxon>Eukaryota</taxon>
        <taxon>Viridiplantae</taxon>
        <taxon>Streptophyta</taxon>
        <taxon>Embryophyta</taxon>
        <taxon>Tracheophyta</taxon>
        <taxon>Spermatophyta</taxon>
        <taxon>Magnoliopsida</taxon>
        <taxon>eudicotyledons</taxon>
        <taxon>Gunneridae</taxon>
        <taxon>Pentapetalae</taxon>
        <taxon>asterids</taxon>
        <taxon>Ericales</taxon>
        <taxon>Ericaceae</taxon>
        <taxon>Ericoideae</taxon>
        <taxon>Rhodoreae</taxon>
        <taxon>Rhododendron</taxon>
    </lineage>
</organism>
<dbReference type="SUPFAM" id="SSF75217">
    <property type="entry name" value="alpha/beta knot"/>
    <property type="match status" value="1"/>
</dbReference>
<evidence type="ECO:0000259" key="11">
    <source>
        <dbReference type="Pfam" id="PF04452"/>
    </source>
</evidence>
<dbReference type="GO" id="GO:0070042">
    <property type="term" value="F:rRNA (uridine-N3-)-methyltransferase activity"/>
    <property type="evidence" value="ECO:0007669"/>
    <property type="project" value="TreeGrafter"/>
</dbReference>
<evidence type="ECO:0000256" key="5">
    <source>
        <dbReference type="ARBA" id="ARBA00022552"/>
    </source>
</evidence>
<evidence type="ECO:0000256" key="1">
    <source>
        <dbReference type="ARBA" id="ARBA00004496"/>
    </source>
</evidence>
<dbReference type="Gene3D" id="3.40.50.620">
    <property type="entry name" value="HUPs"/>
    <property type="match status" value="1"/>
</dbReference>
<comment type="subcellular location">
    <subcellularLocation>
        <location evidence="1">Cytoplasm</location>
    </subcellularLocation>
</comment>
<dbReference type="InterPro" id="IPR014729">
    <property type="entry name" value="Rossmann-like_a/b/a_fold"/>
</dbReference>
<comment type="function">
    <text evidence="9">Specifically methylates the N3 position of the uracil ring of uridine 1498 (m3U1498) in 16S rRNA. Acts on the fully assembled 30S ribosomal subunit.</text>
</comment>
<dbReference type="InterPro" id="IPR006700">
    <property type="entry name" value="RsmE"/>
</dbReference>
<dbReference type="InterPro" id="IPR046886">
    <property type="entry name" value="RsmE_MTase_dom"/>
</dbReference>
<accession>A0AAV6K7D5</accession>
<evidence type="ECO:0000313" key="12">
    <source>
        <dbReference type="EMBL" id="KAG5548274.1"/>
    </source>
</evidence>